<comment type="caution">
    <text evidence="3">The sequence shown here is derived from an EMBL/GenBank/DDBJ whole genome shotgun (WGS) entry which is preliminary data.</text>
</comment>
<feature type="region of interest" description="Disordered" evidence="1">
    <location>
        <begin position="617"/>
        <end position="642"/>
    </location>
</feature>
<organism evidence="3 4">
    <name type="scientific">Rhizopogon vesiculosus</name>
    <dbReference type="NCBI Taxonomy" id="180088"/>
    <lineage>
        <taxon>Eukaryota</taxon>
        <taxon>Fungi</taxon>
        <taxon>Dikarya</taxon>
        <taxon>Basidiomycota</taxon>
        <taxon>Agaricomycotina</taxon>
        <taxon>Agaricomycetes</taxon>
        <taxon>Agaricomycetidae</taxon>
        <taxon>Boletales</taxon>
        <taxon>Suillineae</taxon>
        <taxon>Rhizopogonaceae</taxon>
        <taxon>Rhizopogon</taxon>
    </lineage>
</organism>
<dbReference type="Proteomes" id="UP000183567">
    <property type="component" value="Unassembled WGS sequence"/>
</dbReference>
<gene>
    <name evidence="3" type="ORF">AZE42_03339</name>
</gene>
<name>A0A1J8QP75_9AGAM</name>
<protein>
    <recommendedName>
        <fullName evidence="5">WW domain-containing protein</fullName>
    </recommendedName>
</protein>
<keyword evidence="2" id="KW-1133">Transmembrane helix</keyword>
<sequence>MPQYGHETRGLAIHLRALLNVLSRYLSFPLRLLHRLFHSLWQRYSRVASTRKRIDADGPSDLVAGSCQPFLPQHNQPQIPVLSLPGPPFNSSIPTSPLAPAPPSLNHAVQPTSANLADSSMFPPFLPSEVIRYDKPANIKPIKQSPKINPLTTDYTDIQGGDNWSALVHPEGALYFHDSVRGIYTDSGLQSEGRRRKMNSCITDLLREAARLGLNLTGGNDIELVVQLFRKDNTQICKYYFVDHPKRLILWIHEQHTEKLFEGVRGVEKLSHIRYAVEHQYWQVFQYLSSSPVRSHCELYPNVKLDVPALLHDLREVVVHASAENVTTDLSVSPFDGDELSKISDLISQLQGKRTSEGGCQVHSICVIARFMGYFAQAKFFNFCGLPAARLNADQSVYVKTTNGKLIVTLSWAFNAALFGAPESYMSELRRVWVDRSINSPRWKNFNNKLSSEWSGITMYSTVMIAVDVSFLAVPTVMPSDGSQPPPVIGTYISVFFVVGSLVGSLFLTRQNRHQESADQAVNFLMKMTGSAFGTKALATVHSLPYAMLLWGMVYFMFAFAYQVFSSISTITLATTGCAFGLVVVFTLWLIYAARDFHISKMLSRVAGSILPQYNPSQPHLPAPSPDPPLNPSPPLSNHALQPTPVPPVRFQPFTPSEVMRYKHRPKIDPIDKYPEIPLLTRDYTDIRGGENWSALVHPEGALYFHDSVRGIYTDSDMQKPVHRNKMNSYIAELLQVGDSEAEKHGLSLPRGVYIELVVQSLRKPDGEPICKYYFVDHSKRLLFWVHEQRTEKLFDGVRGVEKRSHISAPNSMLLNISTGKSVILTCIIENLIPSLVRSHCEMYPNVDLDGPALLKELREVIVHASAGESFVWVSVIISGVFPSGDRFEAMFMRYFARAKFFNFCGLPEARLDADQSVYVKTKKSKLTVALSWAFNAALFGAPESHMSELRRVWVDRSINSPRWKNFNNKLSSEWSGITMYSTVMIAVDVSFLAVPTVMPSDGSQPPPVVSTYISVFCIVGSLVVSLFLTRQNQRYGQESADKAVDFLMKVTGSAFGTKALATVHSLPYAMLLWGMVYFVFAVAYQVFSSTSSITLATTGSAFGLVVVFTLWLIRAARDFHISTQLIAWFKAHFSRD</sequence>
<evidence type="ECO:0000313" key="4">
    <source>
        <dbReference type="Proteomes" id="UP000183567"/>
    </source>
</evidence>
<feature type="transmembrane region" description="Helical" evidence="2">
    <location>
        <begin position="978"/>
        <end position="998"/>
    </location>
</feature>
<feature type="transmembrane region" description="Helical" evidence="2">
    <location>
        <begin position="571"/>
        <end position="592"/>
    </location>
</feature>
<keyword evidence="2" id="KW-0472">Membrane</keyword>
<feature type="transmembrane region" description="Helical" evidence="2">
    <location>
        <begin position="1069"/>
        <end position="1088"/>
    </location>
</feature>
<evidence type="ECO:0008006" key="5">
    <source>
        <dbReference type="Google" id="ProtNLM"/>
    </source>
</evidence>
<evidence type="ECO:0000313" key="3">
    <source>
        <dbReference type="EMBL" id="OJA15337.1"/>
    </source>
</evidence>
<feature type="transmembrane region" description="Helical" evidence="2">
    <location>
        <begin position="546"/>
        <end position="565"/>
    </location>
</feature>
<feature type="transmembrane region" description="Helical" evidence="2">
    <location>
        <begin position="457"/>
        <end position="477"/>
    </location>
</feature>
<keyword evidence="4" id="KW-1185">Reference proteome</keyword>
<accession>A0A1J8QP75</accession>
<evidence type="ECO:0000256" key="1">
    <source>
        <dbReference type="SAM" id="MobiDB-lite"/>
    </source>
</evidence>
<keyword evidence="2" id="KW-0812">Transmembrane</keyword>
<feature type="transmembrane region" description="Helical" evidence="2">
    <location>
        <begin position="1010"/>
        <end position="1029"/>
    </location>
</feature>
<feature type="compositionally biased region" description="Pro residues" evidence="1">
    <location>
        <begin position="619"/>
        <end position="635"/>
    </location>
</feature>
<evidence type="ECO:0000256" key="2">
    <source>
        <dbReference type="SAM" id="Phobius"/>
    </source>
</evidence>
<feature type="transmembrane region" description="Helical" evidence="2">
    <location>
        <begin position="1094"/>
        <end position="1114"/>
    </location>
</feature>
<reference evidence="3 4" key="1">
    <citation type="submission" date="2016-03" db="EMBL/GenBank/DDBJ databases">
        <title>Comparative genomics of the ectomycorrhizal sister species Rhizopogon vinicolor and Rhizopogon vesiculosus (Basidiomycota: Boletales) reveals a divergence of the mating type B locus.</title>
        <authorList>
            <person name="Mujic A.B."/>
            <person name="Kuo A."/>
            <person name="Tritt A."/>
            <person name="Lipzen A."/>
            <person name="Chen C."/>
            <person name="Johnson J."/>
            <person name="Sharma A."/>
            <person name="Barry K."/>
            <person name="Grigoriev I.V."/>
            <person name="Spatafora J.W."/>
        </authorList>
    </citation>
    <scope>NUCLEOTIDE SEQUENCE [LARGE SCALE GENOMIC DNA]</scope>
    <source>
        <strain evidence="3 4">AM-OR11-056</strain>
    </source>
</reference>
<dbReference type="AlphaFoldDB" id="A0A1J8QP75"/>
<proteinExistence type="predicted"/>
<dbReference type="EMBL" id="LVVM01003192">
    <property type="protein sequence ID" value="OJA15337.1"/>
    <property type="molecule type" value="Genomic_DNA"/>
</dbReference>
<feature type="transmembrane region" description="Helical" evidence="2">
    <location>
        <begin position="489"/>
        <end position="508"/>
    </location>
</feature>
<dbReference type="OrthoDB" id="2634527at2759"/>